<evidence type="ECO:0000313" key="2">
    <source>
        <dbReference type="EMBL" id="CAL8069749.1"/>
    </source>
</evidence>
<feature type="transmembrane region" description="Helical" evidence="1">
    <location>
        <begin position="134"/>
        <end position="154"/>
    </location>
</feature>
<name>A0ABP1PN44_9HEXA</name>
<evidence type="ECO:0000313" key="3">
    <source>
        <dbReference type="Proteomes" id="UP001642540"/>
    </source>
</evidence>
<keyword evidence="3" id="KW-1185">Reference proteome</keyword>
<keyword evidence="1" id="KW-1133">Transmembrane helix</keyword>
<reference evidence="2 3" key="1">
    <citation type="submission" date="2024-08" db="EMBL/GenBank/DDBJ databases">
        <authorList>
            <person name="Cucini C."/>
            <person name="Frati F."/>
        </authorList>
    </citation>
    <scope>NUCLEOTIDE SEQUENCE [LARGE SCALE GENOMIC DNA]</scope>
</reference>
<keyword evidence="1" id="KW-0472">Membrane</keyword>
<dbReference type="EMBL" id="CAXLJM020000004">
    <property type="protein sequence ID" value="CAL8069749.1"/>
    <property type="molecule type" value="Genomic_DNA"/>
</dbReference>
<evidence type="ECO:0000256" key="1">
    <source>
        <dbReference type="SAM" id="Phobius"/>
    </source>
</evidence>
<comment type="caution">
    <text evidence="2">The sequence shown here is derived from an EMBL/GenBank/DDBJ whole genome shotgun (WGS) entry which is preliminary data.</text>
</comment>
<sequence>MLGVSVQDAFHRFEKSVSEYEPYRLMADGSTRLGMIFDTSTIEYYKAHTSEFLHKNFSSNFICFEVDQTFHNNQYYWEIRTENQYWLKGTIQRLIASGLYRKWNEWSIWHKILADKLLTHVHSLGPDIVDVYKILAILLIWTCSCVLAAVIFCVEINLCGNFYLFTTHSSNKHFIVDVHNPEVMRIKVRENLEP</sequence>
<gene>
    <name evidence="2" type="ORF">ODALV1_LOCUS924</name>
</gene>
<keyword evidence="1" id="KW-0812">Transmembrane</keyword>
<protein>
    <submittedName>
        <fullName evidence="2">Uncharacterized protein</fullName>
    </submittedName>
</protein>
<accession>A0ABP1PN44</accession>
<proteinExistence type="predicted"/>
<dbReference type="Proteomes" id="UP001642540">
    <property type="component" value="Unassembled WGS sequence"/>
</dbReference>
<organism evidence="2 3">
    <name type="scientific">Orchesella dallaii</name>
    <dbReference type="NCBI Taxonomy" id="48710"/>
    <lineage>
        <taxon>Eukaryota</taxon>
        <taxon>Metazoa</taxon>
        <taxon>Ecdysozoa</taxon>
        <taxon>Arthropoda</taxon>
        <taxon>Hexapoda</taxon>
        <taxon>Collembola</taxon>
        <taxon>Entomobryomorpha</taxon>
        <taxon>Entomobryoidea</taxon>
        <taxon>Orchesellidae</taxon>
        <taxon>Orchesellinae</taxon>
        <taxon>Orchesella</taxon>
    </lineage>
</organism>